<feature type="transmembrane region" description="Helical" evidence="10">
    <location>
        <begin position="101"/>
        <end position="124"/>
    </location>
</feature>
<dbReference type="GO" id="GO:0007200">
    <property type="term" value="P:phospholipase C-activating G protein-coupled receptor signaling pathway"/>
    <property type="evidence" value="ECO:0007669"/>
    <property type="project" value="TreeGrafter"/>
</dbReference>
<evidence type="ECO:0000313" key="12">
    <source>
        <dbReference type="EMBL" id="KAG5260935.1"/>
    </source>
</evidence>
<dbReference type="Pfam" id="PF00001">
    <property type="entry name" value="7tm_1"/>
    <property type="match status" value="1"/>
</dbReference>
<dbReference type="SUPFAM" id="SSF81321">
    <property type="entry name" value="Family A G protein-coupled receptor-like"/>
    <property type="match status" value="1"/>
</dbReference>
<keyword evidence="13" id="KW-1185">Reference proteome</keyword>
<organism evidence="12 13">
    <name type="scientific">Alosa alosa</name>
    <name type="common">allis shad</name>
    <dbReference type="NCBI Taxonomy" id="278164"/>
    <lineage>
        <taxon>Eukaryota</taxon>
        <taxon>Metazoa</taxon>
        <taxon>Chordata</taxon>
        <taxon>Craniata</taxon>
        <taxon>Vertebrata</taxon>
        <taxon>Euteleostomi</taxon>
        <taxon>Actinopterygii</taxon>
        <taxon>Neopterygii</taxon>
        <taxon>Teleostei</taxon>
        <taxon>Clupei</taxon>
        <taxon>Clupeiformes</taxon>
        <taxon>Clupeoidei</taxon>
        <taxon>Clupeidae</taxon>
        <taxon>Alosa</taxon>
    </lineage>
</organism>
<dbReference type="CDD" id="cd14982">
    <property type="entry name" value="7tmA_purinoceptor-like"/>
    <property type="match status" value="1"/>
</dbReference>
<dbReference type="AlphaFoldDB" id="A0AAV6FEV7"/>
<dbReference type="PRINTS" id="PR00237">
    <property type="entry name" value="GPCRRHODOPSN"/>
</dbReference>
<keyword evidence="6 9" id="KW-0675">Receptor</keyword>
<gene>
    <name evidence="12" type="ORF">AALO_G00298160</name>
</gene>
<evidence type="ECO:0000256" key="2">
    <source>
        <dbReference type="ARBA" id="ARBA00022692"/>
    </source>
</evidence>
<evidence type="ECO:0000256" key="10">
    <source>
        <dbReference type="SAM" id="Phobius"/>
    </source>
</evidence>
<dbReference type="GO" id="GO:0005886">
    <property type="term" value="C:plasma membrane"/>
    <property type="evidence" value="ECO:0007669"/>
    <property type="project" value="TreeGrafter"/>
</dbReference>
<reference evidence="12" key="1">
    <citation type="submission" date="2020-10" db="EMBL/GenBank/DDBJ databases">
        <title>Chromosome-scale genome assembly of the Allis shad, Alosa alosa.</title>
        <authorList>
            <person name="Margot Z."/>
            <person name="Christophe K."/>
            <person name="Cabau C."/>
            <person name="Louis A."/>
            <person name="Berthelot C."/>
            <person name="Parey E."/>
            <person name="Roest Crollius H."/>
            <person name="Montfort J."/>
            <person name="Robinson-Rechavi M."/>
            <person name="Bucao C."/>
            <person name="Bouchez O."/>
            <person name="Gislard M."/>
            <person name="Lluch J."/>
            <person name="Milhes M."/>
            <person name="Lampietro C."/>
            <person name="Lopez Roques C."/>
            <person name="Donnadieu C."/>
            <person name="Braasch I."/>
            <person name="Desvignes T."/>
            <person name="Postlethwait J."/>
            <person name="Bobe J."/>
            <person name="Guiguen Y."/>
        </authorList>
    </citation>
    <scope>NUCLEOTIDE SEQUENCE</scope>
    <source>
        <strain evidence="12">M-15738</strain>
        <tissue evidence="12">Blood</tissue>
    </source>
</reference>
<sequence>MKPRPTSFNNLENKCSFVSMPGSSSFHQSPVKAFDSLQDTMMSNATQQTLWEKCMNQTEPREELIFVGVYVLIFVAGLILNVIALVVFFCNTKTRSQTTVYMTNLALADLCLVCTLPVRIYYHLGFRILPQSLCEIMGMMLLINMYGSIFLLSCTSIDRCLAVCFPMSSRVREVRKKAPVICLGVWIMTIGASLPIYLTKPRDNQNQTRCFGSFPVYATRTIAIISSLTVGFGVPLLVMLVSSWGLIRAINHSQAAQTELVDSRKIQRLIATCLVIFLCCFLPYHLSLLLIYLNQRSI</sequence>
<dbReference type="Gene3D" id="1.20.1070.10">
    <property type="entry name" value="Rhodopsin 7-helix transmembrane proteins"/>
    <property type="match status" value="1"/>
</dbReference>
<dbReference type="PANTHER" id="PTHR24232">
    <property type="entry name" value="G-PROTEIN COUPLED RECEPTOR"/>
    <property type="match status" value="1"/>
</dbReference>
<evidence type="ECO:0000259" key="11">
    <source>
        <dbReference type="PROSITE" id="PS50262"/>
    </source>
</evidence>
<protein>
    <recommendedName>
        <fullName evidence="11">G-protein coupled receptors family 1 profile domain-containing protein</fullName>
    </recommendedName>
</protein>
<dbReference type="GO" id="GO:0035025">
    <property type="term" value="P:positive regulation of Rho protein signal transduction"/>
    <property type="evidence" value="ECO:0007669"/>
    <property type="project" value="TreeGrafter"/>
</dbReference>
<keyword evidence="2 9" id="KW-0812">Transmembrane</keyword>
<evidence type="ECO:0000256" key="8">
    <source>
        <dbReference type="ARBA" id="ARBA00023224"/>
    </source>
</evidence>
<comment type="subcellular location">
    <subcellularLocation>
        <location evidence="1">Membrane</location>
        <topology evidence="1">Multi-pass membrane protein</topology>
    </subcellularLocation>
</comment>
<feature type="transmembrane region" description="Helical" evidence="10">
    <location>
        <begin position="178"/>
        <end position="198"/>
    </location>
</feature>
<comment type="caution">
    <text evidence="12">The sequence shown here is derived from an EMBL/GenBank/DDBJ whole genome shotgun (WGS) entry which is preliminary data.</text>
</comment>
<evidence type="ECO:0000313" key="13">
    <source>
        <dbReference type="Proteomes" id="UP000823561"/>
    </source>
</evidence>
<feature type="transmembrane region" description="Helical" evidence="10">
    <location>
        <begin position="222"/>
        <end position="247"/>
    </location>
</feature>
<evidence type="ECO:0000256" key="7">
    <source>
        <dbReference type="ARBA" id="ARBA00023180"/>
    </source>
</evidence>
<evidence type="ECO:0000256" key="9">
    <source>
        <dbReference type="RuleBase" id="RU000688"/>
    </source>
</evidence>
<feature type="transmembrane region" description="Helical" evidence="10">
    <location>
        <begin position="268"/>
        <end position="293"/>
    </location>
</feature>
<dbReference type="Proteomes" id="UP000823561">
    <property type="component" value="Chromosome 24"/>
</dbReference>
<accession>A0AAV6FEV7</accession>
<evidence type="ECO:0000256" key="6">
    <source>
        <dbReference type="ARBA" id="ARBA00023170"/>
    </source>
</evidence>
<evidence type="ECO:0000256" key="5">
    <source>
        <dbReference type="ARBA" id="ARBA00023136"/>
    </source>
</evidence>
<keyword evidence="5 10" id="KW-0472">Membrane</keyword>
<evidence type="ECO:0000256" key="1">
    <source>
        <dbReference type="ARBA" id="ARBA00004141"/>
    </source>
</evidence>
<dbReference type="EMBL" id="JADWDJ010000024">
    <property type="protein sequence ID" value="KAG5260935.1"/>
    <property type="molecule type" value="Genomic_DNA"/>
</dbReference>
<feature type="transmembrane region" description="Helical" evidence="10">
    <location>
        <begin position="136"/>
        <end position="157"/>
    </location>
</feature>
<name>A0AAV6FEV7_9TELE</name>
<evidence type="ECO:0000256" key="4">
    <source>
        <dbReference type="ARBA" id="ARBA00023040"/>
    </source>
</evidence>
<evidence type="ECO:0000256" key="3">
    <source>
        <dbReference type="ARBA" id="ARBA00022989"/>
    </source>
</evidence>
<dbReference type="GO" id="GO:0004930">
    <property type="term" value="F:G protein-coupled receptor activity"/>
    <property type="evidence" value="ECO:0007669"/>
    <property type="project" value="UniProtKB-KW"/>
</dbReference>
<dbReference type="PANTHER" id="PTHR24232:SF112">
    <property type="entry name" value="LYSOPHOSPHATIDIC ACID RECEPTOR 6-LIKE"/>
    <property type="match status" value="1"/>
</dbReference>
<proteinExistence type="inferred from homology"/>
<feature type="domain" description="G-protein coupled receptors family 1 profile" evidence="11">
    <location>
        <begin position="80"/>
        <end position="298"/>
    </location>
</feature>
<dbReference type="InterPro" id="IPR017452">
    <property type="entry name" value="GPCR_Rhodpsn_7TM"/>
</dbReference>
<keyword evidence="8 9" id="KW-0807">Transducer</keyword>
<dbReference type="InterPro" id="IPR000276">
    <property type="entry name" value="GPCR_Rhodpsn"/>
</dbReference>
<keyword evidence="4 9" id="KW-0297">G-protein coupled receptor</keyword>
<feature type="transmembrane region" description="Helical" evidence="10">
    <location>
        <begin position="65"/>
        <end position="89"/>
    </location>
</feature>
<keyword evidence="3 10" id="KW-1133">Transmembrane helix</keyword>
<dbReference type="PROSITE" id="PS50262">
    <property type="entry name" value="G_PROTEIN_RECEP_F1_2"/>
    <property type="match status" value="1"/>
</dbReference>
<dbReference type="PROSITE" id="PS00237">
    <property type="entry name" value="G_PROTEIN_RECEP_F1_1"/>
    <property type="match status" value="1"/>
</dbReference>
<feature type="non-terminal residue" evidence="12">
    <location>
        <position position="298"/>
    </location>
</feature>
<keyword evidence="7" id="KW-0325">Glycoprotein</keyword>
<comment type="similarity">
    <text evidence="9">Belongs to the G-protein coupled receptor 1 family.</text>
</comment>